<feature type="transmembrane region" description="Helical" evidence="5">
    <location>
        <begin position="21"/>
        <end position="38"/>
    </location>
</feature>
<dbReference type="InterPro" id="IPR007016">
    <property type="entry name" value="O-antigen_ligase-rel_domated"/>
</dbReference>
<dbReference type="GO" id="GO:0016020">
    <property type="term" value="C:membrane"/>
    <property type="evidence" value="ECO:0007669"/>
    <property type="project" value="UniProtKB-SubCell"/>
</dbReference>
<dbReference type="PANTHER" id="PTHR37422">
    <property type="entry name" value="TEICHURONIC ACID BIOSYNTHESIS PROTEIN TUAE"/>
    <property type="match status" value="1"/>
</dbReference>
<organism evidence="7 8">
    <name type="scientific">Acinetobacter defluvii</name>
    <dbReference type="NCBI Taxonomy" id="1871111"/>
    <lineage>
        <taxon>Bacteria</taxon>
        <taxon>Pseudomonadati</taxon>
        <taxon>Pseudomonadota</taxon>
        <taxon>Gammaproteobacteria</taxon>
        <taxon>Moraxellales</taxon>
        <taxon>Moraxellaceae</taxon>
        <taxon>Acinetobacter</taxon>
    </lineage>
</organism>
<evidence type="ECO:0000256" key="3">
    <source>
        <dbReference type="ARBA" id="ARBA00022989"/>
    </source>
</evidence>
<feature type="transmembrane region" description="Helical" evidence="5">
    <location>
        <begin position="135"/>
        <end position="155"/>
    </location>
</feature>
<keyword evidence="3 5" id="KW-1133">Transmembrane helix</keyword>
<evidence type="ECO:0000256" key="5">
    <source>
        <dbReference type="SAM" id="Phobius"/>
    </source>
</evidence>
<feature type="transmembrane region" description="Helical" evidence="5">
    <location>
        <begin position="377"/>
        <end position="399"/>
    </location>
</feature>
<name>A0A2S2FAW9_9GAMM</name>
<dbReference type="OrthoDB" id="8576060at2"/>
<evidence type="ECO:0000313" key="8">
    <source>
        <dbReference type="Proteomes" id="UP000245977"/>
    </source>
</evidence>
<evidence type="ECO:0000256" key="4">
    <source>
        <dbReference type="ARBA" id="ARBA00023136"/>
    </source>
</evidence>
<feature type="transmembrane region" description="Helical" evidence="5">
    <location>
        <begin position="44"/>
        <end position="59"/>
    </location>
</feature>
<proteinExistence type="predicted"/>
<evidence type="ECO:0000313" key="7">
    <source>
        <dbReference type="EMBL" id="AWL28099.1"/>
    </source>
</evidence>
<comment type="subcellular location">
    <subcellularLocation>
        <location evidence="1">Membrane</location>
        <topology evidence="1">Multi-pass membrane protein</topology>
    </subcellularLocation>
</comment>
<dbReference type="KEGG" id="adv:DJ533_05625"/>
<feature type="transmembrane region" description="Helical" evidence="5">
    <location>
        <begin position="71"/>
        <end position="90"/>
    </location>
</feature>
<feature type="domain" description="O-antigen ligase-related" evidence="6">
    <location>
        <begin position="204"/>
        <end position="353"/>
    </location>
</feature>
<evidence type="ECO:0000256" key="2">
    <source>
        <dbReference type="ARBA" id="ARBA00022692"/>
    </source>
</evidence>
<keyword evidence="4 5" id="KW-0472">Membrane</keyword>
<keyword evidence="7" id="KW-0436">Ligase</keyword>
<feature type="transmembrane region" description="Helical" evidence="5">
    <location>
        <begin position="167"/>
        <end position="190"/>
    </location>
</feature>
<keyword evidence="8" id="KW-1185">Reference proteome</keyword>
<feature type="transmembrane region" description="Helical" evidence="5">
    <location>
        <begin position="197"/>
        <end position="213"/>
    </location>
</feature>
<feature type="transmembrane region" description="Helical" evidence="5">
    <location>
        <begin position="219"/>
        <end position="235"/>
    </location>
</feature>
<evidence type="ECO:0000259" key="6">
    <source>
        <dbReference type="Pfam" id="PF04932"/>
    </source>
</evidence>
<dbReference type="PANTHER" id="PTHR37422:SF13">
    <property type="entry name" value="LIPOPOLYSACCHARIDE BIOSYNTHESIS PROTEIN PA4999-RELATED"/>
    <property type="match status" value="1"/>
</dbReference>
<dbReference type="Proteomes" id="UP000245977">
    <property type="component" value="Chromosome"/>
</dbReference>
<evidence type="ECO:0000256" key="1">
    <source>
        <dbReference type="ARBA" id="ARBA00004141"/>
    </source>
</evidence>
<keyword evidence="2 5" id="KW-0812">Transmembrane</keyword>
<dbReference type="InterPro" id="IPR051533">
    <property type="entry name" value="WaaL-like"/>
</dbReference>
<dbReference type="EMBL" id="CP029397">
    <property type="protein sequence ID" value="AWL28099.1"/>
    <property type="molecule type" value="Genomic_DNA"/>
</dbReference>
<dbReference type="STRING" id="1871111.GCA_001704615_00396"/>
<dbReference type="GO" id="GO:0016874">
    <property type="term" value="F:ligase activity"/>
    <property type="evidence" value="ECO:0007669"/>
    <property type="project" value="UniProtKB-KW"/>
</dbReference>
<sequence>MILTKHIMFKIMQSNLYSRQATVFISILFLVFFFYYILNEKFRLWYISLAFVVAYLYTFKKNIISIKPNLTLMILCCISIFTCTLSYYLFDRLDDLPSKGYLKTYKRLIDQYFYFLAFLTLPTIFYAYKFTPKIFFTTIYIALIFTGGYITYFNIFFDFNRGQLSAFFNPIITYNIGLISLSVLGLFYAFYDQSKKSYVLLTISLISMFSLILQGTRGAWLALPFIYFLIISSYFKQQNKKCLFFLATLFIFIAVNIALPNSPLKNRMNAFQQDSVNIQESDYQNSTGLRLLLWKNSIELFKTQPVLGISLYGVEKNNCELQTQGKLPQCFQHQHSIYFNELAAHGLLGIFGLLITLLLPFIYFVKNFSRSNENLKLLTLSGAAFVFYFAVCGLTEYYLFFLNTTYMYFLIVATLISFIQLEKHQFKKKL</sequence>
<gene>
    <name evidence="7" type="ORF">DJ533_05625</name>
</gene>
<protein>
    <submittedName>
        <fullName evidence="7">O-antigen ligase family protein</fullName>
    </submittedName>
</protein>
<feature type="transmembrane region" description="Helical" evidence="5">
    <location>
        <begin position="112"/>
        <end position="128"/>
    </location>
</feature>
<feature type="transmembrane region" description="Helical" evidence="5">
    <location>
        <begin position="405"/>
        <end position="421"/>
    </location>
</feature>
<dbReference type="Pfam" id="PF04932">
    <property type="entry name" value="Wzy_C"/>
    <property type="match status" value="1"/>
</dbReference>
<dbReference type="AlphaFoldDB" id="A0A2S2FAW9"/>
<feature type="transmembrane region" description="Helical" evidence="5">
    <location>
        <begin position="342"/>
        <end position="365"/>
    </location>
</feature>
<reference evidence="7" key="1">
    <citation type="submission" date="2019-08" db="EMBL/GenBank/DDBJ databases">
        <title>The complete genome of Acinetobacter defluvii strain WCHAD010030.</title>
        <authorList>
            <person name="Hu Y."/>
            <person name="Qin J."/>
            <person name="Feng Y."/>
            <person name="Zong Z."/>
        </authorList>
    </citation>
    <scope>NUCLEOTIDE SEQUENCE</scope>
    <source>
        <strain evidence="7">WCHA30</strain>
    </source>
</reference>
<accession>A0A2S2FAW9</accession>
<feature type="transmembrane region" description="Helical" evidence="5">
    <location>
        <begin position="242"/>
        <end position="259"/>
    </location>
</feature>